<dbReference type="InterPro" id="IPR032675">
    <property type="entry name" value="LRR_dom_sf"/>
</dbReference>
<evidence type="ECO:0000259" key="1">
    <source>
        <dbReference type="PROSITE" id="PS50853"/>
    </source>
</evidence>
<accession>A0A934U1Z4</accession>
<sequence length="1053" mass="117667">MKKIFISILLILAIMLSVVFGTAINVGAINTEESVGTETTHMSNGFIYQVYSESAMITGYTGTSKSVTIPAKLDGYPVRYVGDNTPNTGEGFPLTGIENITSVTIGNNVIGISGAAFKKATKLKTLSIKDSVSEIHWAAFKGCSSLNTINISSHIKYMGAGVFDNTAWLNAQPNGVVYVGNFAYTYKGTMPSNYTLNIKNGTYGIVPLAFYKCNNLKSINLPSSLCCIGRDAFEGTSWYNSKSNGSVYAGKVLYKYKGTVPDKVVLNNDTVGIAENAFWEFSNSKVGLKVLSVPDTLKAIGAQAFVNCDSLRKLYIPANVEYIGDMAYGKSYQYKFIPGQGQYQIYGSSGSVAELFANNNDIPFSNRINEYKAYEGLPAPKLKSAVSTSNGIKITWGKVQYAEKYRVFYKGSNGSWKRLGDTVNTSFVDDDVKSGSTYTYTVRPINSAGDVYTGSFDSKGISATYNPPMLATPQITGFESTSDGVKIKWNRVSNAYGYRVFYKGRNGWKGMGNTTETFFVDTDVSDEVTYTYTVRCIDKSGNFVSDYNNNGWNYTYLMPQLSTPQITKFESTAEGVKITWNKVSGAYGYRVFYLGRDGWKGMGNTTGNTFVDDDVRDGGTYTYTVRCIGQNGNFTSRYNTNGWKYTYVKPQLATPQITKFESTFDGVKITWNKVANAYGYRVFYLGRDGWKSMGNTTGNIFVDDDVRDGGTYTYTVRCINANGDFVSRYNTNGWKYTYRVPWLTTPQITSLKSTDNGVEIKWNKVSGTAQYRVFYKGANGSWKRLATTAATSFTDDDVRSGSTYTYTVRCVDASGEIYTSLYDNAGKSIKYVNAKADYIDKLMDTIDSWSFEDYRGMVAQSGFTFMDLDFDGVNEFIVQREGGTMRNFDAVVYTYKNGKVVKVPANEEFIQNNNFQYFYNTSTKKYLIVGTAVCAEGTVNNRKIYNYSLTYANNRITSDYYSACFVNVAWRSPSGKDEYHYYNGADGYYKGIGNHKEITEVQYNTINSNKLKNCVDCNMKRKFVIQYEWNPLSKAEKRRQMLDAYNAFTYTKH</sequence>
<dbReference type="Pfam" id="PF13306">
    <property type="entry name" value="LRR_5"/>
    <property type="match status" value="3"/>
</dbReference>
<dbReference type="CDD" id="cd00063">
    <property type="entry name" value="FN3"/>
    <property type="match status" value="2"/>
</dbReference>
<dbReference type="PROSITE" id="PS50853">
    <property type="entry name" value="FN3"/>
    <property type="match status" value="1"/>
</dbReference>
<dbReference type="InterPro" id="IPR026906">
    <property type="entry name" value="LRR_5"/>
</dbReference>
<dbReference type="AlphaFoldDB" id="A0A934U1Z4"/>
<dbReference type="SUPFAM" id="SSF52058">
    <property type="entry name" value="L domain-like"/>
    <property type="match status" value="1"/>
</dbReference>
<proteinExistence type="predicted"/>
<evidence type="ECO:0000313" key="2">
    <source>
        <dbReference type="EMBL" id="MBK6087282.1"/>
    </source>
</evidence>
<dbReference type="EMBL" id="JAEQMG010000020">
    <property type="protein sequence ID" value="MBK6087282.1"/>
    <property type="molecule type" value="Genomic_DNA"/>
</dbReference>
<feature type="domain" description="Fibronectin type-III" evidence="1">
    <location>
        <begin position="377"/>
        <end position="468"/>
    </location>
</feature>
<protein>
    <submittedName>
        <fullName evidence="2">Leucine-rich repeat protein</fullName>
    </submittedName>
</protein>
<dbReference type="Gene3D" id="3.80.10.10">
    <property type="entry name" value="Ribonuclease Inhibitor"/>
    <property type="match status" value="1"/>
</dbReference>
<dbReference type="SUPFAM" id="SSF49265">
    <property type="entry name" value="Fibronectin type III"/>
    <property type="match status" value="3"/>
</dbReference>
<dbReference type="Gene3D" id="2.60.40.10">
    <property type="entry name" value="Immunoglobulins"/>
    <property type="match status" value="5"/>
</dbReference>
<dbReference type="InterPro" id="IPR036116">
    <property type="entry name" value="FN3_sf"/>
</dbReference>
<dbReference type="PANTHER" id="PTHR47135:SF1">
    <property type="entry name" value="FIBRONECTIN TYPE III DOMAIN-CONTAINING PROTEIN 7"/>
    <property type="match status" value="1"/>
</dbReference>
<gene>
    <name evidence="2" type="ORF">JKK62_01180</name>
</gene>
<dbReference type="InterPro" id="IPR013783">
    <property type="entry name" value="Ig-like_fold"/>
</dbReference>
<name>A0A934U1Z4_9FIRM</name>
<dbReference type="RefSeq" id="WP_201426593.1">
    <property type="nucleotide sequence ID" value="NZ_JAEQMG010000020.1"/>
</dbReference>
<organism evidence="2 3">
    <name type="scientific">Ruminococcus difficilis</name>
    <dbReference type="NCBI Taxonomy" id="2763069"/>
    <lineage>
        <taxon>Bacteria</taxon>
        <taxon>Bacillati</taxon>
        <taxon>Bacillota</taxon>
        <taxon>Clostridia</taxon>
        <taxon>Eubacteriales</taxon>
        <taxon>Oscillospiraceae</taxon>
        <taxon>Ruminococcus</taxon>
    </lineage>
</organism>
<evidence type="ECO:0000313" key="3">
    <source>
        <dbReference type="Proteomes" id="UP000633365"/>
    </source>
</evidence>
<dbReference type="Proteomes" id="UP000633365">
    <property type="component" value="Unassembled WGS sequence"/>
</dbReference>
<dbReference type="PANTHER" id="PTHR47135">
    <property type="entry name" value="FIBRONECTIN TYPE III DOMAIN-CONTAINING PROTEIN 7"/>
    <property type="match status" value="1"/>
</dbReference>
<comment type="caution">
    <text evidence="2">The sequence shown here is derived from an EMBL/GenBank/DDBJ whole genome shotgun (WGS) entry which is preliminary data.</text>
</comment>
<dbReference type="SMART" id="SM00060">
    <property type="entry name" value="FN3"/>
    <property type="match status" value="5"/>
</dbReference>
<reference evidence="2" key="1">
    <citation type="submission" date="2021-01" db="EMBL/GenBank/DDBJ databases">
        <title>Genome public.</title>
        <authorList>
            <person name="Liu C."/>
            <person name="Sun Q."/>
        </authorList>
    </citation>
    <scope>NUCLEOTIDE SEQUENCE</scope>
    <source>
        <strain evidence="2">M6</strain>
    </source>
</reference>
<keyword evidence="3" id="KW-1185">Reference proteome</keyword>
<dbReference type="InterPro" id="IPR003961">
    <property type="entry name" value="FN3_dom"/>
</dbReference>